<dbReference type="Proteomes" id="UP000657918">
    <property type="component" value="Chromosome 16"/>
</dbReference>
<dbReference type="AlphaFoldDB" id="A0A835MFW4"/>
<dbReference type="EMBL" id="JADGMS010000016">
    <property type="protein sequence ID" value="KAF9664580.1"/>
    <property type="molecule type" value="Genomic_DNA"/>
</dbReference>
<accession>A0A835MFW4</accession>
<name>A0A835MFW4_9ROSI</name>
<feature type="compositionally biased region" description="Low complexity" evidence="1">
    <location>
        <begin position="1"/>
        <end position="10"/>
    </location>
</feature>
<proteinExistence type="predicted"/>
<comment type="caution">
    <text evidence="2">The sequence shown here is derived from an EMBL/GenBank/DDBJ whole genome shotgun (WGS) entry which is preliminary data.</text>
</comment>
<dbReference type="OrthoDB" id="10355154at2759"/>
<sequence>MIKTGTNMSIDGGGGNGGNSSGSTTSNMVKKTRKIIDLKLKYLNIKLFIMQQCFIPVLPAATASEWEFGEWGEEILDENFDKKRREGIYDVMVIEN</sequence>
<evidence type="ECO:0000313" key="2">
    <source>
        <dbReference type="EMBL" id="KAF9664580.1"/>
    </source>
</evidence>
<organism evidence="2 3">
    <name type="scientific">Salix dunnii</name>
    <dbReference type="NCBI Taxonomy" id="1413687"/>
    <lineage>
        <taxon>Eukaryota</taxon>
        <taxon>Viridiplantae</taxon>
        <taxon>Streptophyta</taxon>
        <taxon>Embryophyta</taxon>
        <taxon>Tracheophyta</taxon>
        <taxon>Spermatophyta</taxon>
        <taxon>Magnoliopsida</taxon>
        <taxon>eudicotyledons</taxon>
        <taxon>Gunneridae</taxon>
        <taxon>Pentapetalae</taxon>
        <taxon>rosids</taxon>
        <taxon>fabids</taxon>
        <taxon>Malpighiales</taxon>
        <taxon>Salicaceae</taxon>
        <taxon>Saliceae</taxon>
        <taxon>Salix</taxon>
    </lineage>
</organism>
<feature type="compositionally biased region" description="Gly residues" evidence="1">
    <location>
        <begin position="11"/>
        <end position="20"/>
    </location>
</feature>
<protein>
    <submittedName>
        <fullName evidence="2">Uncharacterized protein</fullName>
    </submittedName>
</protein>
<reference evidence="2 3" key="1">
    <citation type="submission" date="2020-10" db="EMBL/GenBank/DDBJ databases">
        <title>Plant Genome Project.</title>
        <authorList>
            <person name="Zhang R.-G."/>
        </authorList>
    </citation>
    <scope>NUCLEOTIDE SEQUENCE [LARGE SCALE GENOMIC DNA]</scope>
    <source>
        <strain evidence="2">FAFU-HL-1</strain>
        <tissue evidence="2">Leaf</tissue>
    </source>
</reference>
<feature type="region of interest" description="Disordered" evidence="1">
    <location>
        <begin position="1"/>
        <end position="26"/>
    </location>
</feature>
<keyword evidence="3" id="KW-1185">Reference proteome</keyword>
<evidence type="ECO:0000313" key="3">
    <source>
        <dbReference type="Proteomes" id="UP000657918"/>
    </source>
</evidence>
<evidence type="ECO:0000256" key="1">
    <source>
        <dbReference type="SAM" id="MobiDB-lite"/>
    </source>
</evidence>
<gene>
    <name evidence="2" type="ORF">SADUNF_Sadunf16G0033300</name>
</gene>